<dbReference type="OrthoDB" id="6409159at2759"/>
<reference evidence="4" key="1">
    <citation type="journal article" date="2019" name="bioRxiv">
        <title>The Genome of the Zebra Mussel, Dreissena polymorpha: A Resource for Invasive Species Research.</title>
        <authorList>
            <person name="McCartney M.A."/>
            <person name="Auch B."/>
            <person name="Kono T."/>
            <person name="Mallez S."/>
            <person name="Zhang Y."/>
            <person name="Obille A."/>
            <person name="Becker A."/>
            <person name="Abrahante J.E."/>
            <person name="Garbe J."/>
            <person name="Badalamenti J.P."/>
            <person name="Herman A."/>
            <person name="Mangelson H."/>
            <person name="Liachko I."/>
            <person name="Sullivan S."/>
            <person name="Sone E.D."/>
            <person name="Koren S."/>
            <person name="Silverstein K.A.T."/>
            <person name="Beckman K.B."/>
            <person name="Gohl D.M."/>
        </authorList>
    </citation>
    <scope>NUCLEOTIDE SEQUENCE</scope>
    <source>
        <strain evidence="4">Duluth1</strain>
        <tissue evidence="4">Whole animal</tissue>
    </source>
</reference>
<dbReference type="GO" id="GO:0009898">
    <property type="term" value="C:cytoplasmic side of plasma membrane"/>
    <property type="evidence" value="ECO:0007669"/>
    <property type="project" value="TreeGrafter"/>
</dbReference>
<gene>
    <name evidence="4" type="ORF">DPMN_041675</name>
</gene>
<evidence type="ECO:0000313" key="5">
    <source>
        <dbReference type="Proteomes" id="UP000828390"/>
    </source>
</evidence>
<keyword evidence="1 2" id="KW-0732">Signal</keyword>
<sequence length="214" mass="23735">MRHFSLRFLRSRMLPIVSMLCLVALTSATLPFKITDCSTSPNKIVRIENVHLSQDPVKIPGNETVTADVTILQSIAGTGHYNVSLRIQRHVFNGWVEAPCIHDFGSCSYDLCTVLSGKHYQNTTHHCPIEIAETSPDFECACPFPVGTYHLNPTTAHIDNLASYLKWLAQGDYKVEAKILDTTTHAEVGCFIVQATTASDCTGIQCIFGKRHEK</sequence>
<accession>A0A9D4D0N6</accession>
<dbReference type="PANTHER" id="PTHR17357">
    <property type="entry name" value="GM2 GANGLIOSIDE ACTIVATOR PROTEIN"/>
    <property type="match status" value="1"/>
</dbReference>
<reference evidence="4" key="2">
    <citation type="submission" date="2020-11" db="EMBL/GenBank/DDBJ databases">
        <authorList>
            <person name="McCartney M.A."/>
            <person name="Auch B."/>
            <person name="Kono T."/>
            <person name="Mallez S."/>
            <person name="Becker A."/>
            <person name="Gohl D.M."/>
            <person name="Silverstein K.A.T."/>
            <person name="Koren S."/>
            <person name="Bechman K.B."/>
            <person name="Herman A."/>
            <person name="Abrahante J.E."/>
            <person name="Garbe J."/>
        </authorList>
    </citation>
    <scope>NUCLEOTIDE SEQUENCE</scope>
    <source>
        <strain evidence="4">Duluth1</strain>
        <tissue evidence="4">Whole animal</tissue>
    </source>
</reference>
<evidence type="ECO:0000256" key="2">
    <source>
        <dbReference type="SAM" id="SignalP"/>
    </source>
</evidence>
<evidence type="ECO:0000313" key="4">
    <source>
        <dbReference type="EMBL" id="KAH3735213.1"/>
    </source>
</evidence>
<keyword evidence="5" id="KW-1185">Reference proteome</keyword>
<dbReference type="AlphaFoldDB" id="A0A9D4D0N6"/>
<comment type="caution">
    <text evidence="4">The sequence shown here is derived from an EMBL/GenBank/DDBJ whole genome shotgun (WGS) entry which is preliminary data.</text>
</comment>
<proteinExistence type="predicted"/>
<dbReference type="GO" id="GO:0008047">
    <property type="term" value="F:enzyme activator activity"/>
    <property type="evidence" value="ECO:0007669"/>
    <property type="project" value="InterPro"/>
</dbReference>
<protein>
    <recommendedName>
        <fullName evidence="3">MD-2-related lipid-recognition domain-containing protein</fullName>
    </recommendedName>
</protein>
<evidence type="ECO:0000259" key="3">
    <source>
        <dbReference type="SMART" id="SM00737"/>
    </source>
</evidence>
<organism evidence="4 5">
    <name type="scientific">Dreissena polymorpha</name>
    <name type="common">Zebra mussel</name>
    <name type="synonym">Mytilus polymorpha</name>
    <dbReference type="NCBI Taxonomy" id="45954"/>
    <lineage>
        <taxon>Eukaryota</taxon>
        <taxon>Metazoa</taxon>
        <taxon>Spiralia</taxon>
        <taxon>Lophotrochozoa</taxon>
        <taxon>Mollusca</taxon>
        <taxon>Bivalvia</taxon>
        <taxon>Autobranchia</taxon>
        <taxon>Heteroconchia</taxon>
        <taxon>Euheterodonta</taxon>
        <taxon>Imparidentia</taxon>
        <taxon>Neoheterodontei</taxon>
        <taxon>Myida</taxon>
        <taxon>Dreissenoidea</taxon>
        <taxon>Dreissenidae</taxon>
        <taxon>Dreissena</taxon>
    </lineage>
</organism>
<feature type="chain" id="PRO_5038933347" description="MD-2-related lipid-recognition domain-containing protein" evidence="2">
    <location>
        <begin position="29"/>
        <end position="214"/>
    </location>
</feature>
<dbReference type="GO" id="GO:0006689">
    <property type="term" value="P:ganglioside catabolic process"/>
    <property type="evidence" value="ECO:0007669"/>
    <property type="project" value="InterPro"/>
</dbReference>
<evidence type="ECO:0000256" key="1">
    <source>
        <dbReference type="ARBA" id="ARBA00022729"/>
    </source>
</evidence>
<dbReference type="EMBL" id="JAIWYP010000011">
    <property type="protein sequence ID" value="KAH3735213.1"/>
    <property type="molecule type" value="Genomic_DNA"/>
</dbReference>
<dbReference type="GO" id="GO:0005319">
    <property type="term" value="F:lipid transporter activity"/>
    <property type="evidence" value="ECO:0007669"/>
    <property type="project" value="TreeGrafter"/>
</dbReference>
<dbReference type="Proteomes" id="UP000828390">
    <property type="component" value="Unassembled WGS sequence"/>
</dbReference>
<feature type="signal peptide" evidence="2">
    <location>
        <begin position="1"/>
        <end position="28"/>
    </location>
</feature>
<dbReference type="InterPro" id="IPR028996">
    <property type="entry name" value="GM2-AP"/>
</dbReference>
<dbReference type="SMART" id="SM00737">
    <property type="entry name" value="ML"/>
    <property type="match status" value="1"/>
</dbReference>
<name>A0A9D4D0N6_DREPO</name>
<dbReference type="Gene3D" id="2.70.220.10">
    <property type="entry name" value="Ganglioside GM2 activator"/>
    <property type="match status" value="1"/>
</dbReference>
<dbReference type="PANTHER" id="PTHR17357:SF0">
    <property type="entry name" value="GANGLIOSIDE GM2 ACTIVATOR"/>
    <property type="match status" value="1"/>
</dbReference>
<dbReference type="Pfam" id="PF02221">
    <property type="entry name" value="E1_DerP2_DerF2"/>
    <property type="match status" value="1"/>
</dbReference>
<dbReference type="SUPFAM" id="SSF63707">
    <property type="entry name" value="Ganglioside M2 (gm2) activator"/>
    <property type="match status" value="1"/>
</dbReference>
<dbReference type="InterPro" id="IPR003172">
    <property type="entry name" value="ML_dom"/>
</dbReference>
<dbReference type="InterPro" id="IPR036846">
    <property type="entry name" value="GM2-AP_sf"/>
</dbReference>
<feature type="domain" description="MD-2-related lipid-recognition" evidence="3">
    <location>
        <begin position="34"/>
        <end position="195"/>
    </location>
</feature>